<protein>
    <recommendedName>
        <fullName evidence="2">Glycosyltransferase 2-like domain-containing protein</fullName>
    </recommendedName>
</protein>
<name>A0A645B843_9ZZZZ</name>
<dbReference type="InterPro" id="IPR029044">
    <property type="entry name" value="Nucleotide-diphossugar_trans"/>
</dbReference>
<dbReference type="AlphaFoldDB" id="A0A645B843"/>
<sequence length="306" mass="35525">MRAIALIRKICIVAGNRLIGPFVPYYYRYRWAACSKLNTYSGLVGTARQIPIVVSLTSFPARIGIVHNTIQCLLMQSVKPDKLILWLAIEQFPEKEKELPSELIALRKYGLSIEWCHDIRSFKKLVPTLEQHSDAIVITADDDLYYRKSFVKRLYDSFLQYPEDIHCHRITKIFIDEEVYHAIPGGYDTYMQPSFLHKLTGCGGTCYPPHSLYNDVCKLELFMTLAPTNDDIWFWLMAVLNGRRIRVVKHNNPALQMVEGTQQGEELCKDNDNGPKLFWKQFYQILGYYPQIDTILSTEMELMLKK</sequence>
<dbReference type="SUPFAM" id="SSF53448">
    <property type="entry name" value="Nucleotide-diphospho-sugar transferases"/>
    <property type="match status" value="1"/>
</dbReference>
<evidence type="ECO:0008006" key="2">
    <source>
        <dbReference type="Google" id="ProtNLM"/>
    </source>
</evidence>
<evidence type="ECO:0000313" key="1">
    <source>
        <dbReference type="EMBL" id="MPM61639.1"/>
    </source>
</evidence>
<proteinExistence type="predicted"/>
<dbReference type="EMBL" id="VSSQ01018452">
    <property type="protein sequence ID" value="MPM61639.1"/>
    <property type="molecule type" value="Genomic_DNA"/>
</dbReference>
<gene>
    <name evidence="1" type="ORF">SDC9_108499</name>
</gene>
<reference evidence="1" key="1">
    <citation type="submission" date="2019-08" db="EMBL/GenBank/DDBJ databases">
        <authorList>
            <person name="Kucharzyk K."/>
            <person name="Murdoch R.W."/>
            <person name="Higgins S."/>
            <person name="Loffler F."/>
        </authorList>
    </citation>
    <scope>NUCLEOTIDE SEQUENCE</scope>
</reference>
<organism evidence="1">
    <name type="scientific">bioreactor metagenome</name>
    <dbReference type="NCBI Taxonomy" id="1076179"/>
    <lineage>
        <taxon>unclassified sequences</taxon>
        <taxon>metagenomes</taxon>
        <taxon>ecological metagenomes</taxon>
    </lineage>
</organism>
<accession>A0A645B843</accession>
<comment type="caution">
    <text evidence="1">The sequence shown here is derived from an EMBL/GenBank/DDBJ whole genome shotgun (WGS) entry which is preliminary data.</text>
</comment>